<gene>
    <name evidence="8" type="ORF">QE380_002235</name>
</gene>
<evidence type="ECO:0000313" key="9">
    <source>
        <dbReference type="Proteomes" id="UP001233360"/>
    </source>
</evidence>
<keyword evidence="4" id="KW-0574">Periplasm</keyword>
<organism evidence="8 9">
    <name type="scientific">Acinetobacter baylyi</name>
    <dbReference type="NCBI Taxonomy" id="202950"/>
    <lineage>
        <taxon>Bacteria</taxon>
        <taxon>Pseudomonadati</taxon>
        <taxon>Pseudomonadota</taxon>
        <taxon>Gammaproteobacteria</taxon>
        <taxon>Moraxellales</taxon>
        <taxon>Moraxellaceae</taxon>
        <taxon>Acinetobacter</taxon>
    </lineage>
</organism>
<keyword evidence="3" id="KW-0732">Signal</keyword>
<dbReference type="PRINTS" id="PR00969">
    <property type="entry name" value="CHAPERONPILI"/>
</dbReference>
<dbReference type="Pfam" id="PF00345">
    <property type="entry name" value="PapD_N"/>
    <property type="match status" value="1"/>
</dbReference>
<dbReference type="SUPFAM" id="SSF49354">
    <property type="entry name" value="PapD-like"/>
    <property type="match status" value="1"/>
</dbReference>
<dbReference type="PANTHER" id="PTHR30251">
    <property type="entry name" value="PILUS ASSEMBLY CHAPERONE"/>
    <property type="match status" value="1"/>
</dbReference>
<evidence type="ECO:0000256" key="3">
    <source>
        <dbReference type="ARBA" id="ARBA00022729"/>
    </source>
</evidence>
<dbReference type="InterPro" id="IPR036316">
    <property type="entry name" value="Pili_assmbl_chap_C_dom_sf"/>
</dbReference>
<comment type="subcellular location">
    <subcellularLocation>
        <location evidence="1">Periplasm</location>
    </subcellularLocation>
</comment>
<dbReference type="SUPFAM" id="SSF49584">
    <property type="entry name" value="Periplasmic chaperone C-domain"/>
    <property type="match status" value="1"/>
</dbReference>
<keyword evidence="9" id="KW-1185">Reference proteome</keyword>
<evidence type="ECO:0000256" key="2">
    <source>
        <dbReference type="ARBA" id="ARBA00007399"/>
    </source>
</evidence>
<dbReference type="Gene3D" id="2.60.40.10">
    <property type="entry name" value="Immunoglobulins"/>
    <property type="match status" value="2"/>
</dbReference>
<dbReference type="InterPro" id="IPR050643">
    <property type="entry name" value="Periplasmic_pilus_chap"/>
</dbReference>
<dbReference type="Proteomes" id="UP001233360">
    <property type="component" value="Unassembled WGS sequence"/>
</dbReference>
<comment type="caution">
    <text evidence="8">The sequence shown here is derived from an EMBL/GenBank/DDBJ whole genome shotgun (WGS) entry which is preliminary data.</text>
</comment>
<dbReference type="RefSeq" id="WP_307003731.1">
    <property type="nucleotide sequence ID" value="NZ_JAUTBK010000002.1"/>
</dbReference>
<protein>
    <submittedName>
        <fullName evidence="8">P pilus assembly chaperone PapD</fullName>
    </submittedName>
</protein>
<comment type="similarity">
    <text evidence="2">Belongs to the periplasmic pilus chaperone family.</text>
</comment>
<dbReference type="InterPro" id="IPR001829">
    <property type="entry name" value="Pili_assmbl_chaperone_bac"/>
</dbReference>
<evidence type="ECO:0000259" key="6">
    <source>
        <dbReference type="Pfam" id="PF00345"/>
    </source>
</evidence>
<dbReference type="PANTHER" id="PTHR30251:SF7">
    <property type="entry name" value="FIMBRIAE CHAPARONE"/>
    <property type="match status" value="1"/>
</dbReference>
<dbReference type="Pfam" id="PF02753">
    <property type="entry name" value="PapD_C"/>
    <property type="match status" value="1"/>
</dbReference>
<keyword evidence="5" id="KW-0143">Chaperone</keyword>
<sequence>MKLVLFTLIICLGLWGVPAIAGILPENTRVIFDGTASSRSFIVANQNPYPILVQTWIDHGLGDPDHEQAPFVINPPIFKMQPDAIQVLKIIYTGDQKQTDFESQFWLNLYEIPGKKKQQSNQKPETNHQLDLSIQTQLKVFYRPAKILKMNIEEIAKQLKFNFKKIDNQIYLTCENPTPYFISFSKIALISNKNSVFIEDYLDQMVAPNADQIYPIKYRIDDLKYIEFSVIAEDGFAYSFKYDYY</sequence>
<evidence type="ECO:0000259" key="7">
    <source>
        <dbReference type="Pfam" id="PF02753"/>
    </source>
</evidence>
<feature type="domain" description="Pili assembly chaperone N-terminal" evidence="6">
    <location>
        <begin position="23"/>
        <end position="147"/>
    </location>
</feature>
<name>A0ABU0UXN2_ACIBI</name>
<dbReference type="InterPro" id="IPR016148">
    <property type="entry name" value="Pili_assmbl_chaperone_C"/>
</dbReference>
<dbReference type="InterPro" id="IPR008962">
    <property type="entry name" value="PapD-like_sf"/>
</dbReference>
<feature type="domain" description="Pili assembly chaperone C-terminal" evidence="7">
    <location>
        <begin position="175"/>
        <end position="214"/>
    </location>
</feature>
<evidence type="ECO:0000256" key="5">
    <source>
        <dbReference type="ARBA" id="ARBA00023186"/>
    </source>
</evidence>
<dbReference type="InterPro" id="IPR016147">
    <property type="entry name" value="Pili_assmbl_chaperone_N"/>
</dbReference>
<evidence type="ECO:0000256" key="1">
    <source>
        <dbReference type="ARBA" id="ARBA00004418"/>
    </source>
</evidence>
<evidence type="ECO:0000256" key="4">
    <source>
        <dbReference type="ARBA" id="ARBA00022764"/>
    </source>
</evidence>
<evidence type="ECO:0000313" key="8">
    <source>
        <dbReference type="EMBL" id="MDQ1209312.1"/>
    </source>
</evidence>
<accession>A0ABU0UXN2</accession>
<reference evidence="8 9" key="1">
    <citation type="submission" date="2023-07" db="EMBL/GenBank/DDBJ databases">
        <title>Functional and genomic diversity of the sorghum phyllosphere microbiome.</title>
        <authorList>
            <person name="Shade A."/>
        </authorList>
    </citation>
    <scope>NUCLEOTIDE SEQUENCE [LARGE SCALE GENOMIC DNA]</scope>
    <source>
        <strain evidence="8 9">SORGH_AS_0887</strain>
    </source>
</reference>
<dbReference type="EMBL" id="JAUTBK010000002">
    <property type="protein sequence ID" value="MDQ1209312.1"/>
    <property type="molecule type" value="Genomic_DNA"/>
</dbReference>
<dbReference type="InterPro" id="IPR013783">
    <property type="entry name" value="Ig-like_fold"/>
</dbReference>
<proteinExistence type="inferred from homology"/>